<name>A0A9P8I8P0_9PEZI</name>
<evidence type="ECO:0000313" key="2">
    <source>
        <dbReference type="Proteomes" id="UP000698800"/>
    </source>
</evidence>
<organism evidence="1 2">
    <name type="scientific">Glutinoglossum americanum</name>
    <dbReference type="NCBI Taxonomy" id="1670608"/>
    <lineage>
        <taxon>Eukaryota</taxon>
        <taxon>Fungi</taxon>
        <taxon>Dikarya</taxon>
        <taxon>Ascomycota</taxon>
        <taxon>Pezizomycotina</taxon>
        <taxon>Geoglossomycetes</taxon>
        <taxon>Geoglossales</taxon>
        <taxon>Geoglossaceae</taxon>
        <taxon>Glutinoglossum</taxon>
    </lineage>
</organism>
<dbReference type="PANTHER" id="PTHR37535">
    <property type="entry name" value="FLUG DOMAIN PROTEIN"/>
    <property type="match status" value="1"/>
</dbReference>
<keyword evidence="2" id="KW-1185">Reference proteome</keyword>
<dbReference type="InterPro" id="IPR021842">
    <property type="entry name" value="DUF3435"/>
</dbReference>
<comment type="caution">
    <text evidence="1">The sequence shown here is derived from an EMBL/GenBank/DDBJ whole genome shotgun (WGS) entry which is preliminary data.</text>
</comment>
<dbReference type="Pfam" id="PF11917">
    <property type="entry name" value="DUF3435"/>
    <property type="match status" value="1"/>
</dbReference>
<evidence type="ECO:0008006" key="3">
    <source>
        <dbReference type="Google" id="ProtNLM"/>
    </source>
</evidence>
<dbReference type="AlphaFoldDB" id="A0A9P8I8P0"/>
<protein>
    <recommendedName>
        <fullName evidence="3">FluG domain-containing protein</fullName>
    </recommendedName>
</protein>
<dbReference type="OrthoDB" id="5400098at2759"/>
<dbReference type="EMBL" id="JAGHQL010000007">
    <property type="protein sequence ID" value="KAH0545274.1"/>
    <property type="molecule type" value="Genomic_DNA"/>
</dbReference>
<dbReference type="PANTHER" id="PTHR37535:SF4">
    <property type="entry name" value="FLUG DOMAIN-CONTAINING PROTEIN"/>
    <property type="match status" value="1"/>
</dbReference>
<gene>
    <name evidence="1" type="ORF">FGG08_000573</name>
</gene>
<dbReference type="Proteomes" id="UP000698800">
    <property type="component" value="Unassembled WGS sequence"/>
</dbReference>
<evidence type="ECO:0000313" key="1">
    <source>
        <dbReference type="EMBL" id="KAH0545274.1"/>
    </source>
</evidence>
<sequence>MLRGEFQMLPQLGNIEFQYIKEEHNRTRVEVPPINLQYIDGPLKDEHDLDLSVRSKPVMGVDDLLVILHYHWALDKTTFPHERQRIQLSLLLLMIAYTSSRPGALIESGCLRGSNEALCYKDVHVLIIKNPEEPGHNMIVMEVTLRFMKGKRGKSQPTTYLFHKRDGNLALCPILQFLALAFADDAFEAEGVYSLEDIFRLNIEAPRNSLQLKWKHLRLDSPIFRRTVRISDGIRISPDKALQRGTANAVDGVATTAERNQVLGHSRSDIFLRYYISERVKRDVQSAYLGRPARDALIRAVGRMSLARDPHAPNALSPKMLSEIKHHPRIMELQKKRRVVSAKIRLNYRKIKNAKGTDAYRRYTQLCGNIASERQFLRSSKLEDIRREFFNTINTIEIERQLSGCQASEIKDLEVAHFTFDERSRLVNVLFAFSDNVMTDKSRLLD</sequence>
<accession>A0A9P8I8P0</accession>
<proteinExistence type="predicted"/>
<reference evidence="1" key="1">
    <citation type="submission" date="2021-03" db="EMBL/GenBank/DDBJ databases">
        <title>Comparative genomics and phylogenomic investigation of the class Geoglossomycetes provide insights into ecological specialization and systematics.</title>
        <authorList>
            <person name="Melie T."/>
            <person name="Pirro S."/>
            <person name="Miller A.N."/>
            <person name="Quandt A."/>
        </authorList>
    </citation>
    <scope>NUCLEOTIDE SEQUENCE</scope>
    <source>
        <strain evidence="1">GBOQ0MN5Z8</strain>
    </source>
</reference>